<dbReference type="AlphaFoldDB" id="A0A9X7JQJ2"/>
<dbReference type="PANTHER" id="PTHR38011">
    <property type="entry name" value="DIHYDROFOLATE REDUCTASE FAMILY PROTEIN (AFU_ORTHOLOGUE AFUA_8G06820)"/>
    <property type="match status" value="1"/>
</dbReference>
<dbReference type="EMBL" id="PXWG01000035">
    <property type="protein sequence ID" value="PSJ27811.1"/>
    <property type="molecule type" value="Genomic_DNA"/>
</dbReference>
<dbReference type="GO" id="GO:0009231">
    <property type="term" value="P:riboflavin biosynthetic process"/>
    <property type="evidence" value="ECO:0007669"/>
    <property type="project" value="InterPro"/>
</dbReference>
<dbReference type="RefSeq" id="WP_106677004.1">
    <property type="nucleotide sequence ID" value="NZ_PXWG01000035.1"/>
</dbReference>
<evidence type="ECO:0000313" key="3">
    <source>
        <dbReference type="Proteomes" id="UP000242427"/>
    </source>
</evidence>
<dbReference type="PANTHER" id="PTHR38011:SF11">
    <property type="entry name" value="2,5-DIAMINO-6-RIBOSYLAMINO-4(3H)-PYRIMIDINONE 5'-PHOSPHATE REDUCTASE"/>
    <property type="match status" value="1"/>
</dbReference>
<dbReference type="Gene3D" id="3.40.430.10">
    <property type="entry name" value="Dihydrofolate Reductase, subunit A"/>
    <property type="match status" value="1"/>
</dbReference>
<dbReference type="Proteomes" id="UP000242427">
    <property type="component" value="Unassembled WGS sequence"/>
</dbReference>
<evidence type="ECO:0000259" key="1">
    <source>
        <dbReference type="Pfam" id="PF01872"/>
    </source>
</evidence>
<comment type="caution">
    <text evidence="2">The sequence shown here is derived from an EMBL/GenBank/DDBJ whole genome shotgun (WGS) entry which is preliminary data.</text>
</comment>
<gene>
    <name evidence="2" type="ORF">B7P34_15815</name>
</gene>
<feature type="domain" description="Bacterial bifunctional deaminase-reductase C-terminal" evidence="1">
    <location>
        <begin position="2"/>
        <end position="182"/>
    </location>
</feature>
<sequence length="191" mass="20491">MRKLTYYVATTIDGFIASPDGGSDFFPVAEDLAAYMNARHPETVPTAFHEPAGLADAPNLRFDTVLMGRGTYEPALAAGITSPYAHLRQYVFSRTLTSGDPAVEVVSDDPLPFVRKLKEQEGAGIWLCGGGRLAGALLPEIDELIVKRYPVAIGTGIPLFSAGFHPRRFGLADCRAFGNGAAVLTYTRGLD</sequence>
<dbReference type="OrthoDB" id="195113at2"/>
<name>A0A9X7JQJ2_9ACTN</name>
<dbReference type="InterPro" id="IPR002734">
    <property type="entry name" value="RibDG_C"/>
</dbReference>
<proteinExistence type="predicted"/>
<dbReference type="InterPro" id="IPR050765">
    <property type="entry name" value="Riboflavin_Biosynth_HTPR"/>
</dbReference>
<protein>
    <submittedName>
        <fullName evidence="2">Deaminase</fullName>
    </submittedName>
</protein>
<dbReference type="InterPro" id="IPR024072">
    <property type="entry name" value="DHFR-like_dom_sf"/>
</dbReference>
<dbReference type="Pfam" id="PF01872">
    <property type="entry name" value="RibD_C"/>
    <property type="match status" value="1"/>
</dbReference>
<reference evidence="2 3" key="1">
    <citation type="submission" date="2018-03" db="EMBL/GenBank/DDBJ databases">
        <title>Chitinolytic properties of Streptosporangium nondiastaticum TBG75A20.</title>
        <authorList>
            <person name="Gayathri V."/>
            <person name="Shiburaj S."/>
        </authorList>
    </citation>
    <scope>NUCLEOTIDE SEQUENCE [LARGE SCALE GENOMIC DNA]</scope>
    <source>
        <strain evidence="2 3">TBG75A20</strain>
    </source>
</reference>
<accession>A0A9X7JQJ2</accession>
<dbReference type="GO" id="GO:0008703">
    <property type="term" value="F:5-amino-6-(5-phosphoribosylamino)uracil reductase activity"/>
    <property type="evidence" value="ECO:0007669"/>
    <property type="project" value="InterPro"/>
</dbReference>
<keyword evidence="3" id="KW-1185">Reference proteome</keyword>
<dbReference type="SUPFAM" id="SSF53597">
    <property type="entry name" value="Dihydrofolate reductase-like"/>
    <property type="match status" value="1"/>
</dbReference>
<organism evidence="2 3">
    <name type="scientific">Streptosporangium nondiastaticum</name>
    <dbReference type="NCBI Taxonomy" id="35764"/>
    <lineage>
        <taxon>Bacteria</taxon>
        <taxon>Bacillati</taxon>
        <taxon>Actinomycetota</taxon>
        <taxon>Actinomycetes</taxon>
        <taxon>Streptosporangiales</taxon>
        <taxon>Streptosporangiaceae</taxon>
        <taxon>Streptosporangium</taxon>
    </lineage>
</organism>
<evidence type="ECO:0000313" key="2">
    <source>
        <dbReference type="EMBL" id="PSJ27811.1"/>
    </source>
</evidence>